<keyword evidence="4" id="KW-1185">Reference proteome</keyword>
<evidence type="ECO:0000256" key="1">
    <source>
        <dbReference type="SAM" id="MobiDB-lite"/>
    </source>
</evidence>
<reference evidence="3 4" key="1">
    <citation type="submission" date="2018-06" db="EMBL/GenBank/DDBJ databases">
        <title>Sphaerisporangium craniellae sp. nov., isolated from a marine sponge in the South China Sea.</title>
        <authorList>
            <person name="Li L."/>
        </authorList>
    </citation>
    <scope>NUCLEOTIDE SEQUENCE [LARGE SCALE GENOMIC DNA]</scope>
    <source>
        <strain evidence="3 4">LHW63015</strain>
    </source>
</reference>
<evidence type="ECO:0000256" key="2">
    <source>
        <dbReference type="SAM" id="SignalP"/>
    </source>
</evidence>
<dbReference type="AlphaFoldDB" id="A0A366LXP2"/>
<accession>A0A366LXP2</accession>
<dbReference type="Gene3D" id="1.10.4030.10">
    <property type="entry name" value="Porin chaperone SurA, peptide-binding domain"/>
    <property type="match status" value="1"/>
</dbReference>
<evidence type="ECO:0000313" key="3">
    <source>
        <dbReference type="EMBL" id="RBQ18701.1"/>
    </source>
</evidence>
<keyword evidence="2" id="KW-0732">Signal</keyword>
<dbReference type="SUPFAM" id="SSF109998">
    <property type="entry name" value="Triger factor/SurA peptide-binding domain-like"/>
    <property type="match status" value="1"/>
</dbReference>
<evidence type="ECO:0008006" key="5">
    <source>
        <dbReference type="Google" id="ProtNLM"/>
    </source>
</evidence>
<dbReference type="InterPro" id="IPR027304">
    <property type="entry name" value="Trigger_fact/SurA_dom_sf"/>
</dbReference>
<name>A0A366LXP2_9ACTN</name>
<evidence type="ECO:0000313" key="4">
    <source>
        <dbReference type="Proteomes" id="UP000253303"/>
    </source>
</evidence>
<protein>
    <recommendedName>
        <fullName evidence="5">SurA-like protein</fullName>
    </recommendedName>
</protein>
<feature type="region of interest" description="Disordered" evidence="1">
    <location>
        <begin position="179"/>
        <end position="219"/>
    </location>
</feature>
<comment type="caution">
    <text evidence="3">The sequence shown here is derived from an EMBL/GenBank/DDBJ whole genome shotgun (WGS) entry which is preliminary data.</text>
</comment>
<feature type="chain" id="PRO_5016578376" description="SurA-like protein" evidence="2">
    <location>
        <begin position="22"/>
        <end position="219"/>
    </location>
</feature>
<dbReference type="Proteomes" id="UP000253303">
    <property type="component" value="Unassembled WGS sequence"/>
</dbReference>
<gene>
    <name evidence="3" type="ORF">DP939_19690</name>
</gene>
<dbReference type="Pfam" id="PF13624">
    <property type="entry name" value="SurA_N_3"/>
    <property type="match status" value="1"/>
</dbReference>
<organism evidence="3 4">
    <name type="scientific">Spongiactinospora rosea</name>
    <dbReference type="NCBI Taxonomy" id="2248750"/>
    <lineage>
        <taxon>Bacteria</taxon>
        <taxon>Bacillati</taxon>
        <taxon>Actinomycetota</taxon>
        <taxon>Actinomycetes</taxon>
        <taxon>Streptosporangiales</taxon>
        <taxon>Streptosporangiaceae</taxon>
        <taxon>Spongiactinospora</taxon>
    </lineage>
</organism>
<feature type="compositionally biased region" description="Low complexity" evidence="1">
    <location>
        <begin position="187"/>
        <end position="205"/>
    </location>
</feature>
<proteinExistence type="predicted"/>
<dbReference type="EMBL" id="QMEY01000007">
    <property type="protein sequence ID" value="RBQ18701.1"/>
    <property type="molecule type" value="Genomic_DNA"/>
</dbReference>
<feature type="signal peptide" evidence="2">
    <location>
        <begin position="1"/>
        <end position="21"/>
    </location>
</feature>
<sequence>MAVAACGVVLLTACSPMQAGAAAIVGDQRISTADVEDSVREVQKALQAVPQAQQQLPRPVPQSVLLQLVETNRYAQLAAREKVKVTDGEIDAFIANQSGGNPRQIEQALLVQGVPPSQSRDYVRAFLTGQKLIVELGGGTDDASLQRGQQALVQKIQQVPVTFNPRYGQWDQQQGTFLATERFGKAPQQAPQQAPPGQGMPEQGGPQQGGPEGQLPQDG</sequence>